<reference evidence="9 10" key="1">
    <citation type="submission" date="2019-12" db="EMBL/GenBank/DDBJ databases">
        <authorList>
            <person name="Yuan C.-G."/>
        </authorList>
    </citation>
    <scope>NUCLEOTIDE SEQUENCE [LARGE SCALE GENOMIC DNA]</scope>
    <source>
        <strain evidence="9 10">KCTC 23863</strain>
    </source>
</reference>
<dbReference type="InterPro" id="IPR013611">
    <property type="entry name" value="Transp-assoc_OB_typ2"/>
</dbReference>
<keyword evidence="2 7" id="KW-1003">Cell membrane</keyword>
<dbReference type="SMART" id="SM00382">
    <property type="entry name" value="AAA"/>
    <property type="match status" value="1"/>
</dbReference>
<organism evidence="9 10">
    <name type="scientific">Microvirga makkahensis</name>
    <dbReference type="NCBI Taxonomy" id="1128670"/>
    <lineage>
        <taxon>Bacteria</taxon>
        <taxon>Pseudomonadati</taxon>
        <taxon>Pseudomonadota</taxon>
        <taxon>Alphaproteobacteria</taxon>
        <taxon>Hyphomicrobiales</taxon>
        <taxon>Methylobacteriaceae</taxon>
        <taxon>Microvirga</taxon>
    </lineage>
</organism>
<dbReference type="Gene3D" id="3.40.50.300">
    <property type="entry name" value="P-loop containing nucleotide triphosphate hydrolases"/>
    <property type="match status" value="1"/>
</dbReference>
<dbReference type="InterPro" id="IPR027417">
    <property type="entry name" value="P-loop_NTPase"/>
</dbReference>
<evidence type="ECO:0000256" key="1">
    <source>
        <dbReference type="ARBA" id="ARBA00022448"/>
    </source>
</evidence>
<dbReference type="PROSITE" id="PS00211">
    <property type="entry name" value="ABC_TRANSPORTER_1"/>
    <property type="match status" value="1"/>
</dbReference>
<dbReference type="GO" id="GO:0015847">
    <property type="term" value="P:putrescine transport"/>
    <property type="evidence" value="ECO:0007669"/>
    <property type="project" value="UniProtKB-ARBA"/>
</dbReference>
<keyword evidence="4 7" id="KW-0067">ATP-binding</keyword>
<dbReference type="GO" id="GO:0015417">
    <property type="term" value="F:ABC-type polyamine transporter activity"/>
    <property type="evidence" value="ECO:0007669"/>
    <property type="project" value="UniProtKB-EC"/>
</dbReference>
<dbReference type="RefSeq" id="WP_160886596.1">
    <property type="nucleotide sequence ID" value="NZ_WURB01000017.1"/>
</dbReference>
<dbReference type="InterPro" id="IPR008995">
    <property type="entry name" value="Mo/tungstate-bd_C_term_dom"/>
</dbReference>
<dbReference type="Pfam" id="PF00005">
    <property type="entry name" value="ABC_tran"/>
    <property type="match status" value="1"/>
</dbReference>
<evidence type="ECO:0000259" key="8">
    <source>
        <dbReference type="PROSITE" id="PS50893"/>
    </source>
</evidence>
<dbReference type="InterPro" id="IPR003439">
    <property type="entry name" value="ABC_transporter-like_ATP-bd"/>
</dbReference>
<dbReference type="Proteomes" id="UP000436483">
    <property type="component" value="Unassembled WGS sequence"/>
</dbReference>
<dbReference type="GO" id="GO:0043190">
    <property type="term" value="C:ATP-binding cassette (ABC) transporter complex"/>
    <property type="evidence" value="ECO:0007669"/>
    <property type="project" value="InterPro"/>
</dbReference>
<accession>A0A7X3MUK7</accession>
<sequence>MSDAFIRVEHLTKRYGDLVVLNNVSIEIAKGEFVALLGPSGCGKTTLLRSIAGFIDIEEGDVSIDGRSMKKLPPNRRPVNTVFQNYALFPHLTVAQNVAFGPRRAGVDRKAVAEIVDEALATVGMAGYADRFPSQLSGGQQQRVALARAIANKPKVLLLDEPLGALDLKLRKQMQIELKALQQKLGMTFIFVTHDQEEALVMADRIAVMNSGRIAQIGRGREIYHAPTERYVADFIGDANLITCKVSSARTLVSEMGGLEFDVSHSAPVGADVTYLLRPEAIGVAHGPTPAAEGLATARAKVRDVVFVGNATRIYAEAEGGQVFVAQQPALVGDPEYSRGETVTLSWRRDSGQVLTR</sequence>
<dbReference type="NCBIfam" id="TIGR01187">
    <property type="entry name" value="potA"/>
    <property type="match status" value="1"/>
</dbReference>
<dbReference type="Gene3D" id="2.40.50.100">
    <property type="match status" value="1"/>
</dbReference>
<gene>
    <name evidence="7 9" type="primary">potA</name>
    <name evidence="9" type="ORF">GR328_19065</name>
</gene>
<reference evidence="9 10" key="2">
    <citation type="submission" date="2020-01" db="EMBL/GenBank/DDBJ databases">
        <title>Microvirga sp. nov., an arsenate reduction bacterium isolated from Tibet hotspring sediments.</title>
        <authorList>
            <person name="Xian W.-D."/>
            <person name="Li W.-J."/>
        </authorList>
    </citation>
    <scope>NUCLEOTIDE SEQUENCE [LARGE SCALE GENOMIC DNA]</scope>
    <source>
        <strain evidence="9 10">KCTC 23863</strain>
    </source>
</reference>
<keyword evidence="1 7" id="KW-0813">Transport</keyword>
<keyword evidence="3 7" id="KW-0547">Nucleotide-binding</keyword>
<evidence type="ECO:0000313" key="10">
    <source>
        <dbReference type="Proteomes" id="UP000436483"/>
    </source>
</evidence>
<dbReference type="GO" id="GO:0005524">
    <property type="term" value="F:ATP binding"/>
    <property type="evidence" value="ECO:0007669"/>
    <property type="project" value="UniProtKB-KW"/>
</dbReference>
<evidence type="ECO:0000256" key="5">
    <source>
        <dbReference type="ARBA" id="ARBA00022967"/>
    </source>
</evidence>
<evidence type="ECO:0000313" key="9">
    <source>
        <dbReference type="EMBL" id="MXQ13523.1"/>
    </source>
</evidence>
<dbReference type="OrthoDB" id="9802264at2"/>
<evidence type="ECO:0000256" key="2">
    <source>
        <dbReference type="ARBA" id="ARBA00022475"/>
    </source>
</evidence>
<protein>
    <recommendedName>
        <fullName evidence="7">Spermidine/putrescine import ATP-binding protein PotA</fullName>
        <ecNumber evidence="7">7.6.2.11</ecNumber>
    </recommendedName>
</protein>
<dbReference type="InterPro" id="IPR050093">
    <property type="entry name" value="ABC_SmlMolc_Importer"/>
</dbReference>
<evidence type="ECO:0000256" key="6">
    <source>
        <dbReference type="ARBA" id="ARBA00023136"/>
    </source>
</evidence>
<keyword evidence="6 7" id="KW-0472">Membrane</keyword>
<keyword evidence="5 7" id="KW-1278">Translocase</keyword>
<name>A0A7X3MUK7_9HYPH</name>
<comment type="function">
    <text evidence="7">Part of the ABC transporter complex PotABCD involved in spermidine/putrescine import. Responsible for energy coupling to the transport system.</text>
</comment>
<dbReference type="EC" id="7.6.2.11" evidence="7"/>
<dbReference type="InterPro" id="IPR005893">
    <property type="entry name" value="PotA-like"/>
</dbReference>
<evidence type="ECO:0000256" key="3">
    <source>
        <dbReference type="ARBA" id="ARBA00022741"/>
    </source>
</evidence>
<dbReference type="Pfam" id="PF08402">
    <property type="entry name" value="TOBE_2"/>
    <property type="match status" value="1"/>
</dbReference>
<dbReference type="PANTHER" id="PTHR42781:SF4">
    <property type="entry name" value="SPERMIDINE_PUTRESCINE IMPORT ATP-BINDING PROTEIN POTA"/>
    <property type="match status" value="1"/>
</dbReference>
<feature type="domain" description="ABC transporter" evidence="8">
    <location>
        <begin position="6"/>
        <end position="236"/>
    </location>
</feature>
<evidence type="ECO:0000256" key="4">
    <source>
        <dbReference type="ARBA" id="ARBA00022840"/>
    </source>
</evidence>
<dbReference type="FunFam" id="3.40.50.300:FF:000133">
    <property type="entry name" value="Spermidine/putrescine import ATP-binding protein PotA"/>
    <property type="match status" value="1"/>
</dbReference>
<dbReference type="AlphaFoldDB" id="A0A7X3MUK7"/>
<dbReference type="SUPFAM" id="SSF50331">
    <property type="entry name" value="MOP-like"/>
    <property type="match status" value="1"/>
</dbReference>
<evidence type="ECO:0000256" key="7">
    <source>
        <dbReference type="RuleBase" id="RU364083"/>
    </source>
</evidence>
<comment type="catalytic activity">
    <reaction evidence="7">
        <text>ATP + H2O + polyamine-[polyamine-binding protein]Side 1 = ADP + phosphate + polyamineSide 2 + [polyamine-binding protein]Side 1.</text>
        <dbReference type="EC" id="7.6.2.11"/>
    </reaction>
</comment>
<dbReference type="PROSITE" id="PS50893">
    <property type="entry name" value="ABC_TRANSPORTER_2"/>
    <property type="match status" value="1"/>
</dbReference>
<proteinExistence type="inferred from homology"/>
<comment type="subunit">
    <text evidence="7">The complex is composed of two ATP-binding proteins (PotA), two transmembrane proteins (PotB and PotC) and a solute-binding protein (PotD).</text>
</comment>
<dbReference type="PANTHER" id="PTHR42781">
    <property type="entry name" value="SPERMIDINE/PUTRESCINE IMPORT ATP-BINDING PROTEIN POTA"/>
    <property type="match status" value="1"/>
</dbReference>
<dbReference type="EMBL" id="WURB01000017">
    <property type="protein sequence ID" value="MXQ13523.1"/>
    <property type="molecule type" value="Genomic_DNA"/>
</dbReference>
<dbReference type="SUPFAM" id="SSF52540">
    <property type="entry name" value="P-loop containing nucleoside triphosphate hydrolases"/>
    <property type="match status" value="1"/>
</dbReference>
<comment type="similarity">
    <text evidence="7">Belongs to the ABC transporter superfamily. Spermidine/putrescine importer (TC 3.A.1.11.1) family.</text>
</comment>
<dbReference type="GO" id="GO:0016887">
    <property type="term" value="F:ATP hydrolysis activity"/>
    <property type="evidence" value="ECO:0007669"/>
    <property type="project" value="InterPro"/>
</dbReference>
<dbReference type="InterPro" id="IPR017871">
    <property type="entry name" value="ABC_transporter-like_CS"/>
</dbReference>
<dbReference type="InterPro" id="IPR003593">
    <property type="entry name" value="AAA+_ATPase"/>
</dbReference>
<comment type="caution">
    <text evidence="9">The sequence shown here is derived from an EMBL/GenBank/DDBJ whole genome shotgun (WGS) entry which is preliminary data.</text>
</comment>
<keyword evidence="10" id="KW-1185">Reference proteome</keyword>